<sequence length="1090" mass="121360">MPRQAPRDRRGFRIAIICALPVEAECVLATFDETWKHQEYGKAVGDTNAYSMGLIAGHPVVLAHMPAMGKVNAATVAAGVRSSFIDIKLALVVGICGGVPQGPCGEIALGDVVVSQAVVQYDIGKQYPDGFEGKDIVRETQPGLEIASILAKLQTSPYRRQMENDMLVHLRALQRSHSDAVQPEVERDILFPRDYVHKHRATANQKTCATCESGPERTCQLALLTTCDKLGCEKSRLLRQREALTSHTSKRVAGVAPRLHIGRIGSGDTVVKSGKHRDQIAELHNLIAFEMEGAGASSLFPNGLVVKGVCDYADSHKNKRWQPYAAATAAAFTKTLLDEFSIDAESAEQEESVRPLWHMPFIRSDLQELAGRHYELDVLEAELFEPGKPRTVALLGLGGVGKSRLAMEVAYRARAQRPTNAVFWVQATDALTMERDYLAIGGLLQVPGINSTQVDVKQSVCRFLTEKIGHEWLLVIDNADDATLWGEGRSTTSERCSLIEYLPKTRTGSILVTTRNRGVATYLAGKNIVDLAEMDADGAEEILANLLEEPSILCDRSSTRDLLEKLTCLPLAIVQAASYINKNQLSVKDYSNLLAQPEHNIIELLNEDFNDRTRYRNVLNPVAATWLISFKQIQKRSSLAAGYLAFISCLGEKSIPQSLLPHAISEKAMVDAIGVLKGYAFLRNQGDNHVLGPIYDMHRLVRFATRNWLMQEGSLEVWTKTALRQTLRAFPPTLWENRSEWMVYLPHAQVLCDAGLSEDLSERYELLLRISRCLGWIGREGDTPKLVKSVVRWAEKNGGSNQQLLHDAYYQLGGILRFSGKLSAAEKYMTRAFRWSEKCYGRENSDTIFSMIGLAGVYEEQGRLKEAEKLLKEVQPLARKLLGPEDGLLYAMESLVSVYVRKAQDLEAEALQLEVLEVVKHIYDWDHPSRFYNMTELSRIYRLQGRLGEAAAFCLFAHKALQQVLGPEHPSTLHALNELVSIYDKQGSLQQAEGTAKECLAARTNILGSDHRDTLASVRVLAVIWRKQGRIEEAIKLMTECLVGLESVCGTHHFYTCWVRDELNRWQASVGWELISAPPSPESSVGSFLE</sequence>
<dbReference type="GO" id="GO:0003824">
    <property type="term" value="F:catalytic activity"/>
    <property type="evidence" value="ECO:0007669"/>
    <property type="project" value="InterPro"/>
</dbReference>
<gene>
    <name evidence="4" type="ORF">PV11_06235</name>
</gene>
<dbReference type="Gene3D" id="1.25.40.10">
    <property type="entry name" value="Tetratricopeptide repeat domain"/>
    <property type="match status" value="2"/>
</dbReference>
<evidence type="ECO:0000259" key="3">
    <source>
        <dbReference type="Pfam" id="PF01048"/>
    </source>
</evidence>
<evidence type="ECO:0000259" key="2">
    <source>
        <dbReference type="Pfam" id="PF00931"/>
    </source>
</evidence>
<feature type="domain" description="NB-ARC" evidence="2">
    <location>
        <begin position="375"/>
        <end position="535"/>
    </location>
</feature>
<dbReference type="OrthoDB" id="4120815at2759"/>
<dbReference type="Pfam" id="PF01048">
    <property type="entry name" value="PNP_UDP_1"/>
    <property type="match status" value="1"/>
</dbReference>
<dbReference type="InterPro" id="IPR035994">
    <property type="entry name" value="Nucleoside_phosphorylase_sf"/>
</dbReference>
<dbReference type="Proteomes" id="UP000053599">
    <property type="component" value="Unassembled WGS sequence"/>
</dbReference>
<feature type="domain" description="Nucleoside phosphorylase" evidence="3">
    <location>
        <begin position="13"/>
        <end position="128"/>
    </location>
</feature>
<name>A0A0D1YUS9_9EURO</name>
<dbReference type="InterPro" id="IPR053137">
    <property type="entry name" value="NLR-like"/>
</dbReference>
<dbReference type="PANTHER" id="PTHR46082:SF6">
    <property type="entry name" value="AAA+ ATPASE DOMAIN-CONTAINING PROTEIN-RELATED"/>
    <property type="match status" value="1"/>
</dbReference>
<dbReference type="GO" id="GO:0043531">
    <property type="term" value="F:ADP binding"/>
    <property type="evidence" value="ECO:0007669"/>
    <property type="project" value="InterPro"/>
</dbReference>
<dbReference type="PANTHER" id="PTHR46082">
    <property type="entry name" value="ATP/GTP-BINDING PROTEIN-RELATED"/>
    <property type="match status" value="1"/>
</dbReference>
<accession>A0A0D1YUS9</accession>
<evidence type="ECO:0008006" key="6">
    <source>
        <dbReference type="Google" id="ProtNLM"/>
    </source>
</evidence>
<dbReference type="InterPro" id="IPR011990">
    <property type="entry name" value="TPR-like_helical_dom_sf"/>
</dbReference>
<dbReference type="AlphaFoldDB" id="A0A0D1YUS9"/>
<evidence type="ECO:0000256" key="1">
    <source>
        <dbReference type="SAM" id="SignalP"/>
    </source>
</evidence>
<dbReference type="EMBL" id="KN846953">
    <property type="protein sequence ID" value="KIV78598.1"/>
    <property type="molecule type" value="Genomic_DNA"/>
</dbReference>
<dbReference type="HOGENOM" id="CLU_000288_125_3_1"/>
<dbReference type="Pfam" id="PF00931">
    <property type="entry name" value="NB-ARC"/>
    <property type="match status" value="1"/>
</dbReference>
<dbReference type="Gene3D" id="3.40.50.1580">
    <property type="entry name" value="Nucleoside phosphorylase domain"/>
    <property type="match status" value="1"/>
</dbReference>
<dbReference type="STRING" id="1016849.A0A0D1YUS9"/>
<dbReference type="SUPFAM" id="SSF48452">
    <property type="entry name" value="TPR-like"/>
    <property type="match status" value="2"/>
</dbReference>
<feature type="chain" id="PRO_5002237225" description="Nucleoside phosphorylase domain-containing protein" evidence="1">
    <location>
        <begin position="25"/>
        <end position="1090"/>
    </location>
</feature>
<protein>
    <recommendedName>
        <fullName evidence="6">Nucleoside phosphorylase domain-containing protein</fullName>
    </recommendedName>
</protein>
<dbReference type="SUPFAM" id="SSF53167">
    <property type="entry name" value="Purine and uridine phosphorylases"/>
    <property type="match status" value="1"/>
</dbReference>
<dbReference type="InterPro" id="IPR027417">
    <property type="entry name" value="P-loop_NTPase"/>
</dbReference>
<dbReference type="SUPFAM" id="SSF52540">
    <property type="entry name" value="P-loop containing nucleoside triphosphate hydrolases"/>
    <property type="match status" value="1"/>
</dbReference>
<evidence type="ECO:0000313" key="4">
    <source>
        <dbReference type="EMBL" id="KIV78598.1"/>
    </source>
</evidence>
<evidence type="ECO:0000313" key="5">
    <source>
        <dbReference type="Proteomes" id="UP000053599"/>
    </source>
</evidence>
<dbReference type="Pfam" id="PF13424">
    <property type="entry name" value="TPR_12"/>
    <property type="match status" value="2"/>
</dbReference>
<dbReference type="Pfam" id="PF13374">
    <property type="entry name" value="TPR_10"/>
    <property type="match status" value="1"/>
</dbReference>
<dbReference type="InterPro" id="IPR000845">
    <property type="entry name" value="Nucleoside_phosphorylase_d"/>
</dbReference>
<feature type="signal peptide" evidence="1">
    <location>
        <begin position="1"/>
        <end position="24"/>
    </location>
</feature>
<proteinExistence type="predicted"/>
<dbReference type="InterPro" id="IPR002182">
    <property type="entry name" value="NB-ARC"/>
</dbReference>
<reference evidence="4 5" key="1">
    <citation type="submission" date="2015-01" db="EMBL/GenBank/DDBJ databases">
        <title>The Genome Sequence of Exophiala sideris CBS121828.</title>
        <authorList>
            <consortium name="The Broad Institute Genomics Platform"/>
            <person name="Cuomo C."/>
            <person name="de Hoog S."/>
            <person name="Gorbushina A."/>
            <person name="Stielow B."/>
            <person name="Teixiera M."/>
            <person name="Abouelleil A."/>
            <person name="Chapman S.B."/>
            <person name="Priest M."/>
            <person name="Young S.K."/>
            <person name="Wortman J."/>
            <person name="Nusbaum C."/>
            <person name="Birren B."/>
        </authorList>
    </citation>
    <scope>NUCLEOTIDE SEQUENCE [LARGE SCALE GENOMIC DNA]</scope>
    <source>
        <strain evidence="4 5">CBS 121828</strain>
    </source>
</reference>
<keyword evidence="1" id="KW-0732">Signal</keyword>
<dbReference type="GO" id="GO:0009116">
    <property type="term" value="P:nucleoside metabolic process"/>
    <property type="evidence" value="ECO:0007669"/>
    <property type="project" value="InterPro"/>
</dbReference>
<organism evidence="4 5">
    <name type="scientific">Exophiala sideris</name>
    <dbReference type="NCBI Taxonomy" id="1016849"/>
    <lineage>
        <taxon>Eukaryota</taxon>
        <taxon>Fungi</taxon>
        <taxon>Dikarya</taxon>
        <taxon>Ascomycota</taxon>
        <taxon>Pezizomycotina</taxon>
        <taxon>Eurotiomycetes</taxon>
        <taxon>Chaetothyriomycetidae</taxon>
        <taxon>Chaetothyriales</taxon>
        <taxon>Herpotrichiellaceae</taxon>
        <taxon>Exophiala</taxon>
    </lineage>
</organism>
<dbReference type="Gene3D" id="3.40.50.300">
    <property type="entry name" value="P-loop containing nucleotide triphosphate hydrolases"/>
    <property type="match status" value="1"/>
</dbReference>